<accession>A0ABW2ZRZ4</accession>
<keyword evidence="1" id="KW-0472">Membrane</keyword>
<proteinExistence type="predicted"/>
<feature type="transmembrane region" description="Helical" evidence="1">
    <location>
        <begin position="36"/>
        <end position="59"/>
    </location>
</feature>
<keyword evidence="1" id="KW-0812">Transmembrane</keyword>
<evidence type="ECO:0000313" key="2">
    <source>
        <dbReference type="EMBL" id="MFD0781331.1"/>
    </source>
</evidence>
<dbReference type="Proteomes" id="UP001597042">
    <property type="component" value="Unassembled WGS sequence"/>
</dbReference>
<gene>
    <name evidence="2" type="ORF">ACFQZV_08465</name>
</gene>
<reference evidence="3" key="1">
    <citation type="journal article" date="2019" name="Int. J. Syst. Evol. Microbiol.">
        <title>The Global Catalogue of Microorganisms (GCM) 10K type strain sequencing project: providing services to taxonomists for standard genome sequencing and annotation.</title>
        <authorList>
            <consortium name="The Broad Institute Genomics Platform"/>
            <consortium name="The Broad Institute Genome Sequencing Center for Infectious Disease"/>
            <person name="Wu L."/>
            <person name="Ma J."/>
        </authorList>
    </citation>
    <scope>NUCLEOTIDE SEQUENCE [LARGE SCALE GENOMIC DNA]</scope>
    <source>
        <strain evidence="3">CCUG 50754</strain>
    </source>
</reference>
<evidence type="ECO:0000313" key="3">
    <source>
        <dbReference type="Proteomes" id="UP001597042"/>
    </source>
</evidence>
<keyword evidence="3" id="KW-1185">Reference proteome</keyword>
<dbReference type="RefSeq" id="WP_378749792.1">
    <property type="nucleotide sequence ID" value="NZ_JBHSSV010000002.1"/>
</dbReference>
<feature type="transmembrane region" description="Helical" evidence="1">
    <location>
        <begin position="100"/>
        <end position="119"/>
    </location>
</feature>
<evidence type="ECO:0000256" key="1">
    <source>
        <dbReference type="SAM" id="Phobius"/>
    </source>
</evidence>
<keyword evidence="1" id="KW-1133">Transmembrane helix</keyword>
<feature type="transmembrane region" description="Helical" evidence="1">
    <location>
        <begin position="65"/>
        <end position="88"/>
    </location>
</feature>
<comment type="caution">
    <text evidence="2">The sequence shown here is derived from an EMBL/GenBank/DDBJ whole genome shotgun (WGS) entry which is preliminary data.</text>
</comment>
<sequence>MTERRGFGWEDAADGRRQAWDVVDGRTIEGMWLRRAFFGWLIPAAFVLPLWMFVGWIAFDAGGWALLWVLLLAMPGLFVWQLVLSLLVRARGTVRAGRAVSWWDVLGFTVWHALVISLGFFDPAWWAPALVVAIVAGLALFWLELWQLWREARPSAVLLRTSDGLGYIPPSESPRAEPDAHDVFIVTERPGSTSS</sequence>
<protein>
    <submittedName>
        <fullName evidence="2">MFS transporter permease</fullName>
    </submittedName>
</protein>
<feature type="transmembrane region" description="Helical" evidence="1">
    <location>
        <begin position="125"/>
        <end position="143"/>
    </location>
</feature>
<dbReference type="EMBL" id="JBHTIM010000001">
    <property type="protein sequence ID" value="MFD0781331.1"/>
    <property type="molecule type" value="Genomic_DNA"/>
</dbReference>
<organism evidence="2 3">
    <name type="scientific">Microbacterium koreense</name>
    <dbReference type="NCBI Taxonomy" id="323761"/>
    <lineage>
        <taxon>Bacteria</taxon>
        <taxon>Bacillati</taxon>
        <taxon>Actinomycetota</taxon>
        <taxon>Actinomycetes</taxon>
        <taxon>Micrococcales</taxon>
        <taxon>Microbacteriaceae</taxon>
        <taxon>Microbacterium</taxon>
    </lineage>
</organism>
<name>A0ABW2ZRZ4_9MICO</name>